<gene>
    <name evidence="5" type="ORF">VQ02_31420</name>
</gene>
<dbReference type="SUPFAM" id="SSF48008">
    <property type="entry name" value="GntR ligand-binding domain-like"/>
    <property type="match status" value="1"/>
</dbReference>
<keyword evidence="1" id="KW-0805">Transcription regulation</keyword>
<dbReference type="PATRIC" id="fig|298794.3.peg.4585"/>
<name>A0A0J6S506_9HYPH</name>
<proteinExistence type="predicted"/>
<dbReference type="InterPro" id="IPR000524">
    <property type="entry name" value="Tscrpt_reg_HTH_GntR"/>
</dbReference>
<keyword evidence="2" id="KW-0238">DNA-binding</keyword>
<dbReference type="Pfam" id="PF07729">
    <property type="entry name" value="FCD"/>
    <property type="match status" value="1"/>
</dbReference>
<keyword evidence="6" id="KW-1185">Reference proteome</keyword>
<dbReference type="GO" id="GO:0003677">
    <property type="term" value="F:DNA binding"/>
    <property type="evidence" value="ECO:0007669"/>
    <property type="project" value="UniProtKB-KW"/>
</dbReference>
<accession>A0A0J6S506</accession>
<dbReference type="InterPro" id="IPR011711">
    <property type="entry name" value="GntR_C"/>
</dbReference>
<dbReference type="SUPFAM" id="SSF46785">
    <property type="entry name" value="Winged helix' DNA-binding domain"/>
    <property type="match status" value="1"/>
</dbReference>
<evidence type="ECO:0000313" key="6">
    <source>
        <dbReference type="Proteomes" id="UP000035955"/>
    </source>
</evidence>
<dbReference type="AlphaFoldDB" id="A0A0J6S506"/>
<dbReference type="EMBL" id="LABY01000296">
    <property type="protein sequence ID" value="KMO28528.1"/>
    <property type="molecule type" value="Genomic_DNA"/>
</dbReference>
<keyword evidence="3" id="KW-0804">Transcription</keyword>
<evidence type="ECO:0000313" key="5">
    <source>
        <dbReference type="EMBL" id="KMO28528.1"/>
    </source>
</evidence>
<organism evidence="5 6">
    <name type="scientific">Methylobacterium variabile</name>
    <dbReference type="NCBI Taxonomy" id="298794"/>
    <lineage>
        <taxon>Bacteria</taxon>
        <taxon>Pseudomonadati</taxon>
        <taxon>Pseudomonadota</taxon>
        <taxon>Alphaproteobacteria</taxon>
        <taxon>Hyphomicrobiales</taxon>
        <taxon>Methylobacteriaceae</taxon>
        <taxon>Methylobacterium</taxon>
    </lineage>
</organism>
<dbReference type="Pfam" id="PF00392">
    <property type="entry name" value="GntR"/>
    <property type="match status" value="1"/>
</dbReference>
<reference evidence="5 6" key="1">
    <citation type="submission" date="2015-03" db="EMBL/GenBank/DDBJ databases">
        <title>Genome sequencing of Methylobacterium variabile DSM 16961.</title>
        <authorList>
            <person name="Chaudhry V."/>
            <person name="Patil P.B."/>
        </authorList>
    </citation>
    <scope>NUCLEOTIDE SEQUENCE [LARGE SCALE GENOMIC DNA]</scope>
    <source>
        <strain evidence="5 6">DSM 16961</strain>
    </source>
</reference>
<dbReference type="OrthoDB" id="9788098at2"/>
<dbReference type="PANTHER" id="PTHR43537:SF24">
    <property type="entry name" value="GLUCONATE OPERON TRANSCRIPTIONAL REPRESSOR"/>
    <property type="match status" value="1"/>
</dbReference>
<dbReference type="PROSITE" id="PS50949">
    <property type="entry name" value="HTH_GNTR"/>
    <property type="match status" value="1"/>
</dbReference>
<dbReference type="Gene3D" id="1.20.120.530">
    <property type="entry name" value="GntR ligand-binding domain-like"/>
    <property type="match status" value="1"/>
</dbReference>
<dbReference type="GO" id="GO:0003700">
    <property type="term" value="F:DNA-binding transcription factor activity"/>
    <property type="evidence" value="ECO:0007669"/>
    <property type="project" value="InterPro"/>
</dbReference>
<comment type="caution">
    <text evidence="5">The sequence shown here is derived from an EMBL/GenBank/DDBJ whole genome shotgun (WGS) entry which is preliminary data.</text>
</comment>
<dbReference type="Proteomes" id="UP000035955">
    <property type="component" value="Unassembled WGS sequence"/>
</dbReference>
<evidence type="ECO:0000256" key="3">
    <source>
        <dbReference type="ARBA" id="ARBA00023163"/>
    </source>
</evidence>
<dbReference type="InterPro" id="IPR008920">
    <property type="entry name" value="TF_FadR/GntR_C"/>
</dbReference>
<evidence type="ECO:0000256" key="2">
    <source>
        <dbReference type="ARBA" id="ARBA00023125"/>
    </source>
</evidence>
<dbReference type="Gene3D" id="1.10.10.10">
    <property type="entry name" value="Winged helix-like DNA-binding domain superfamily/Winged helix DNA-binding domain"/>
    <property type="match status" value="1"/>
</dbReference>
<feature type="domain" description="HTH gntR-type" evidence="4">
    <location>
        <begin position="22"/>
        <end position="89"/>
    </location>
</feature>
<dbReference type="SMART" id="SM00345">
    <property type="entry name" value="HTH_GNTR"/>
    <property type="match status" value="1"/>
</dbReference>
<dbReference type="PANTHER" id="PTHR43537">
    <property type="entry name" value="TRANSCRIPTIONAL REGULATOR, GNTR FAMILY"/>
    <property type="match status" value="1"/>
</dbReference>
<dbReference type="CDD" id="cd07377">
    <property type="entry name" value="WHTH_GntR"/>
    <property type="match status" value="1"/>
</dbReference>
<sequence>MRRPVSGAVTVAETRAGSCPTLSQNERAYRRLKDDIVALRLRPGDALNEAGLCAELGLGRTPVNQALHRLMHEGLVRILPRKGVLVLPLSMDEFAHLIEVRRLTEPPCAALAAARIEPEAVARLEALLAEQPDGLDAILESDRRFHALIAEASGNRVLAEVLAGLHGRSVRFWALSLATGHHLAEVAEEHAVILEALRRRDPEAAAAAMTAHIDSFARTLASRLG</sequence>
<dbReference type="SMART" id="SM00895">
    <property type="entry name" value="FCD"/>
    <property type="match status" value="1"/>
</dbReference>
<evidence type="ECO:0000259" key="4">
    <source>
        <dbReference type="PROSITE" id="PS50949"/>
    </source>
</evidence>
<dbReference type="InterPro" id="IPR036390">
    <property type="entry name" value="WH_DNA-bd_sf"/>
</dbReference>
<dbReference type="InterPro" id="IPR036388">
    <property type="entry name" value="WH-like_DNA-bd_sf"/>
</dbReference>
<evidence type="ECO:0000256" key="1">
    <source>
        <dbReference type="ARBA" id="ARBA00023015"/>
    </source>
</evidence>
<protein>
    <submittedName>
        <fullName evidence="5">GntR family transcriptional regulator</fullName>
    </submittedName>
</protein>